<keyword evidence="1" id="KW-0812">Transmembrane</keyword>
<sequence>MSDSNVTISPLGNASRAELKKLCQALWDWRYCSRCNDGEPCQMSKCPWQRSDKLEPFFDFYRKVTAWHIAEVPGGGEYALRGHDDLFSIVRLIKQKSDVPRSILTEEFFSQYDRKPNMAEQHRAFDLAVRIMSMLNCSIGDQSLNRLELGLDLTIWANDKTYREFIENAFSFKAPPILHENGLLSEIEARLNAIQLKKVAKIKFQGTDDLKNHLKLDTDTGILQLFHHVTFLREHLLATQDKIPGSAVVQRVILPRQLALETHDSLEILFPSGHDSVQLLRSLASQKSLDFDYPAFGRMEYRREDESEAVYCYWGHRLFELYEELKEPRPRGIFHWVQERTKKRHFMMLTIAGVLFAVLSLAVSVFSAWVSYQQWKHPVNNSNP</sequence>
<dbReference type="OrthoDB" id="5428890at2759"/>
<dbReference type="AlphaFoldDB" id="A0A2J6PUL8"/>
<gene>
    <name evidence="2" type="ORF">NA56DRAFT_728262</name>
</gene>
<dbReference type="Proteomes" id="UP000235672">
    <property type="component" value="Unassembled WGS sequence"/>
</dbReference>
<dbReference type="EMBL" id="KZ613498">
    <property type="protein sequence ID" value="PMD17723.1"/>
    <property type="molecule type" value="Genomic_DNA"/>
</dbReference>
<accession>A0A2J6PUL8</accession>
<keyword evidence="3" id="KW-1185">Reference proteome</keyword>
<protein>
    <submittedName>
        <fullName evidence="2">Uncharacterized protein</fullName>
    </submittedName>
</protein>
<dbReference type="STRING" id="1745343.A0A2J6PUL8"/>
<keyword evidence="1" id="KW-1133">Transmembrane helix</keyword>
<proteinExistence type="predicted"/>
<keyword evidence="1" id="KW-0472">Membrane</keyword>
<name>A0A2J6PUL8_9HELO</name>
<feature type="transmembrane region" description="Helical" evidence="1">
    <location>
        <begin position="346"/>
        <end position="372"/>
    </location>
</feature>
<reference evidence="2 3" key="1">
    <citation type="submission" date="2016-05" db="EMBL/GenBank/DDBJ databases">
        <title>A degradative enzymes factory behind the ericoid mycorrhizal symbiosis.</title>
        <authorList>
            <consortium name="DOE Joint Genome Institute"/>
            <person name="Martino E."/>
            <person name="Morin E."/>
            <person name="Grelet G."/>
            <person name="Kuo A."/>
            <person name="Kohler A."/>
            <person name="Daghino S."/>
            <person name="Barry K."/>
            <person name="Choi C."/>
            <person name="Cichocki N."/>
            <person name="Clum A."/>
            <person name="Copeland A."/>
            <person name="Hainaut M."/>
            <person name="Haridas S."/>
            <person name="Labutti K."/>
            <person name="Lindquist E."/>
            <person name="Lipzen A."/>
            <person name="Khouja H.-R."/>
            <person name="Murat C."/>
            <person name="Ohm R."/>
            <person name="Olson A."/>
            <person name="Spatafora J."/>
            <person name="Veneault-Fourrey C."/>
            <person name="Henrissat B."/>
            <person name="Grigoriev I."/>
            <person name="Martin F."/>
            <person name="Perotto S."/>
        </authorList>
    </citation>
    <scope>NUCLEOTIDE SEQUENCE [LARGE SCALE GENOMIC DNA]</scope>
    <source>
        <strain evidence="2 3">UAMH 7357</strain>
    </source>
</reference>
<evidence type="ECO:0000313" key="3">
    <source>
        <dbReference type="Proteomes" id="UP000235672"/>
    </source>
</evidence>
<evidence type="ECO:0000256" key="1">
    <source>
        <dbReference type="SAM" id="Phobius"/>
    </source>
</evidence>
<evidence type="ECO:0000313" key="2">
    <source>
        <dbReference type="EMBL" id="PMD17723.1"/>
    </source>
</evidence>
<organism evidence="2 3">
    <name type="scientific">Hyaloscypha hepaticicola</name>
    <dbReference type="NCBI Taxonomy" id="2082293"/>
    <lineage>
        <taxon>Eukaryota</taxon>
        <taxon>Fungi</taxon>
        <taxon>Dikarya</taxon>
        <taxon>Ascomycota</taxon>
        <taxon>Pezizomycotina</taxon>
        <taxon>Leotiomycetes</taxon>
        <taxon>Helotiales</taxon>
        <taxon>Hyaloscyphaceae</taxon>
        <taxon>Hyaloscypha</taxon>
    </lineage>
</organism>